<accession>A0AA35Y429</accession>
<comment type="caution">
    <text evidence="1">The sequence shown here is derived from an EMBL/GenBank/DDBJ whole genome shotgun (WGS) entry which is preliminary data.</text>
</comment>
<organism evidence="1 2">
    <name type="scientific">Brytella acorum</name>
    <dbReference type="NCBI Taxonomy" id="2959299"/>
    <lineage>
        <taxon>Bacteria</taxon>
        <taxon>Pseudomonadati</taxon>
        <taxon>Pseudomonadota</taxon>
        <taxon>Alphaproteobacteria</taxon>
        <taxon>Acetobacterales</taxon>
        <taxon>Acetobacteraceae</taxon>
        <taxon>Brytella</taxon>
    </lineage>
</organism>
<evidence type="ECO:0000313" key="1">
    <source>
        <dbReference type="EMBL" id="CAI9121421.1"/>
    </source>
</evidence>
<dbReference type="AlphaFoldDB" id="A0AA35Y429"/>
<evidence type="ECO:0000313" key="2">
    <source>
        <dbReference type="Proteomes" id="UP001176960"/>
    </source>
</evidence>
<gene>
    <name evidence="1" type="ORF">LMG32879_002268</name>
</gene>
<dbReference type="EMBL" id="CATKSH010000015">
    <property type="protein sequence ID" value="CAI9121421.1"/>
    <property type="molecule type" value="Genomic_DNA"/>
</dbReference>
<name>A0AA35Y429_9PROT</name>
<protein>
    <submittedName>
        <fullName evidence="1">Uncharacterized protein</fullName>
    </submittedName>
</protein>
<reference evidence="1" key="1">
    <citation type="submission" date="2023-03" db="EMBL/GenBank/DDBJ databases">
        <authorList>
            <person name="Cleenwerck I."/>
        </authorList>
    </citation>
    <scope>NUCLEOTIDE SEQUENCE</scope>
    <source>
        <strain evidence="1">LMG 32879</strain>
    </source>
</reference>
<sequence>MSASAGQNRFWLLNHFGRFLELDLMRDCLFSRTLDSTAYPGIFFFADDPHAGRADVELRKAVSLPMPFPPLTLLPQASGLVAFETRDTDEPRYMRSLLDRHLDFNAAAIREWELYLPVDEEHLHAFILLGQPALTSIHDTGGHALSPLEFTDNFQVVFGKIALPLLPNFQAFAEIAHLVPGTETALELTDGKAAVSLVVTRH</sequence>
<proteinExistence type="predicted"/>
<dbReference type="RefSeq" id="WP_289842744.1">
    <property type="nucleotide sequence ID" value="NZ_CATKSH010000015.1"/>
</dbReference>
<keyword evidence="2" id="KW-1185">Reference proteome</keyword>
<dbReference type="Proteomes" id="UP001176960">
    <property type="component" value="Unassembled WGS sequence"/>
</dbReference>